<dbReference type="PaxDb" id="8022-A0A060XU27"/>
<organism evidence="1 2">
    <name type="scientific">Oncorhynchus mykiss</name>
    <name type="common">Rainbow trout</name>
    <name type="synonym">Salmo gairdneri</name>
    <dbReference type="NCBI Taxonomy" id="8022"/>
    <lineage>
        <taxon>Eukaryota</taxon>
        <taxon>Metazoa</taxon>
        <taxon>Chordata</taxon>
        <taxon>Craniata</taxon>
        <taxon>Vertebrata</taxon>
        <taxon>Euteleostomi</taxon>
        <taxon>Actinopterygii</taxon>
        <taxon>Neopterygii</taxon>
        <taxon>Teleostei</taxon>
        <taxon>Protacanthopterygii</taxon>
        <taxon>Salmoniformes</taxon>
        <taxon>Salmonidae</taxon>
        <taxon>Salmoninae</taxon>
        <taxon>Oncorhynchus</taxon>
    </lineage>
</organism>
<dbReference type="STRING" id="8022.A0A060XU27"/>
<reference evidence="1" key="1">
    <citation type="journal article" date="2014" name="Nat. Commun.">
        <title>The rainbow trout genome provides novel insights into evolution after whole-genome duplication in vertebrates.</title>
        <authorList>
            <person name="Berthelot C."/>
            <person name="Brunet F."/>
            <person name="Chalopin D."/>
            <person name="Juanchich A."/>
            <person name="Bernard M."/>
            <person name="Noel B."/>
            <person name="Bento P."/>
            <person name="Da Silva C."/>
            <person name="Labadie K."/>
            <person name="Alberti A."/>
            <person name="Aury J.M."/>
            <person name="Louis A."/>
            <person name="Dehais P."/>
            <person name="Bardou P."/>
            <person name="Montfort J."/>
            <person name="Klopp C."/>
            <person name="Cabau C."/>
            <person name="Gaspin C."/>
            <person name="Thorgaard G.H."/>
            <person name="Boussaha M."/>
            <person name="Quillet E."/>
            <person name="Guyomard R."/>
            <person name="Galiana D."/>
            <person name="Bobe J."/>
            <person name="Volff J.N."/>
            <person name="Genet C."/>
            <person name="Wincker P."/>
            <person name="Jaillon O."/>
            <person name="Roest Crollius H."/>
            <person name="Guiguen Y."/>
        </authorList>
    </citation>
    <scope>NUCLEOTIDE SEQUENCE [LARGE SCALE GENOMIC DNA]</scope>
</reference>
<protein>
    <recommendedName>
        <fullName evidence="3">Reverse transcriptase domain-containing protein</fullName>
    </recommendedName>
</protein>
<accession>A0A060XU27</accession>
<reference evidence="1" key="2">
    <citation type="submission" date="2014-03" db="EMBL/GenBank/DDBJ databases">
        <authorList>
            <person name="Genoscope - CEA"/>
        </authorList>
    </citation>
    <scope>NUCLEOTIDE SEQUENCE</scope>
</reference>
<evidence type="ECO:0008006" key="3">
    <source>
        <dbReference type="Google" id="ProtNLM"/>
    </source>
</evidence>
<evidence type="ECO:0000313" key="2">
    <source>
        <dbReference type="Proteomes" id="UP000193380"/>
    </source>
</evidence>
<proteinExistence type="predicted"/>
<name>A0A060XU27_ONCMY</name>
<dbReference type="Proteomes" id="UP000193380">
    <property type="component" value="Unassembled WGS sequence"/>
</dbReference>
<sequence length="80" mass="9129">MTPSYYGIPVKEELTYLGITITKDQKSRGLLHFNPLIKKTQKKLNQWLQRDLSSKGRVLITKAEGISRLTYGALSLYLDS</sequence>
<dbReference type="EMBL" id="FR906120">
    <property type="protein sequence ID" value="CDQ83158.1"/>
    <property type="molecule type" value="Genomic_DNA"/>
</dbReference>
<dbReference type="AlphaFoldDB" id="A0A060XU27"/>
<gene>
    <name evidence="1" type="ORF">GSONMT00013016001</name>
</gene>
<evidence type="ECO:0000313" key="1">
    <source>
        <dbReference type="EMBL" id="CDQ83158.1"/>
    </source>
</evidence>